<keyword evidence="3 9" id="KW-0820">tRNA-binding</keyword>
<evidence type="ECO:0000256" key="3">
    <source>
        <dbReference type="ARBA" id="ARBA00022555"/>
    </source>
</evidence>
<keyword evidence="5 9" id="KW-0547">Nucleotide-binding</keyword>
<evidence type="ECO:0000256" key="2">
    <source>
        <dbReference type="ARBA" id="ARBA00022490"/>
    </source>
</evidence>
<dbReference type="PANTHER" id="PTHR43209:SF1">
    <property type="entry name" value="TRNA SULFURTRANSFERASE"/>
    <property type="match status" value="1"/>
</dbReference>
<evidence type="ECO:0000256" key="5">
    <source>
        <dbReference type="ARBA" id="ARBA00022741"/>
    </source>
</evidence>
<keyword evidence="4 9" id="KW-0808">Transferase</keyword>
<dbReference type="RefSeq" id="WP_213238404.1">
    <property type="nucleotide sequence ID" value="NZ_JAHBCL010000044.1"/>
</dbReference>
<comment type="pathway">
    <text evidence="9">Cofactor biosynthesis; thiamine diphosphate biosynthesis.</text>
</comment>
<evidence type="ECO:0000256" key="6">
    <source>
        <dbReference type="ARBA" id="ARBA00022840"/>
    </source>
</evidence>
<dbReference type="InterPro" id="IPR050102">
    <property type="entry name" value="tRNA_sulfurtransferase_ThiI"/>
</dbReference>
<evidence type="ECO:0000256" key="8">
    <source>
        <dbReference type="ARBA" id="ARBA00022977"/>
    </source>
</evidence>
<sequence length="402" mass="45076">METLLLVRYGELALKGNNRRFFEKKLIKSVQRSLSQIESAKVLDQHGRLFIASSEEDQQAVIKAVTRIFGIVSVSVAKCIKNDFEQMKTEGLAEIQHLMTTKGIKTFKVEARRSNKGFHMTSPEICKNIGAYILSQTNGALSVDVHHPDCTLQFEIRDKTYIFSDRIAGPGGLPLGSAGRGMLLLSGGIDSPVAGYQMAKRGVELEAVHFHSYPFTSERALEKVLDLGKTLTRYTQHLKIHSINLLEIQQSIAEHCPEEEMTILSRRFMMRIAEKISEKNRCQCLITGENIGQVASQTMEGLTATNASVSLPILRPLIAYDKLDIIDVAKKIETFETSILPFEDCCTVFLPDKVVTKPKVEKLEYSESKLAVEALIDRAVESEETFIIVWEKIAKDPREVNE</sequence>
<dbReference type="Pfam" id="PF22025">
    <property type="entry name" value="ThiI_fer"/>
    <property type="match status" value="1"/>
</dbReference>
<dbReference type="Gene3D" id="3.30.2130.30">
    <property type="match status" value="1"/>
</dbReference>
<dbReference type="InterPro" id="IPR004114">
    <property type="entry name" value="THUMP_dom"/>
</dbReference>
<gene>
    <name evidence="9 11" type="primary">thiI</name>
    <name evidence="11" type="ORF">KHM83_17820</name>
</gene>
<comment type="catalytic activity">
    <reaction evidence="9">
        <text>[ThiI sulfur-carrier protein]-S-sulfanyl-L-cysteine + a uridine in tRNA + 2 reduced [2Fe-2S]-[ferredoxin] + ATP + H(+) = [ThiI sulfur-carrier protein]-L-cysteine + a 4-thiouridine in tRNA + 2 oxidized [2Fe-2S]-[ferredoxin] + AMP + diphosphate</text>
        <dbReference type="Rhea" id="RHEA:24176"/>
        <dbReference type="Rhea" id="RHEA-COMP:10000"/>
        <dbReference type="Rhea" id="RHEA-COMP:10001"/>
        <dbReference type="Rhea" id="RHEA-COMP:13337"/>
        <dbReference type="Rhea" id="RHEA-COMP:13338"/>
        <dbReference type="Rhea" id="RHEA-COMP:13339"/>
        <dbReference type="Rhea" id="RHEA-COMP:13340"/>
        <dbReference type="ChEBI" id="CHEBI:15378"/>
        <dbReference type="ChEBI" id="CHEBI:29950"/>
        <dbReference type="ChEBI" id="CHEBI:30616"/>
        <dbReference type="ChEBI" id="CHEBI:33019"/>
        <dbReference type="ChEBI" id="CHEBI:33737"/>
        <dbReference type="ChEBI" id="CHEBI:33738"/>
        <dbReference type="ChEBI" id="CHEBI:61963"/>
        <dbReference type="ChEBI" id="CHEBI:65315"/>
        <dbReference type="ChEBI" id="CHEBI:136798"/>
        <dbReference type="ChEBI" id="CHEBI:456215"/>
        <dbReference type="EC" id="2.8.1.4"/>
    </reaction>
</comment>
<evidence type="ECO:0000256" key="9">
    <source>
        <dbReference type="HAMAP-Rule" id="MF_00021"/>
    </source>
</evidence>
<evidence type="ECO:0000313" key="11">
    <source>
        <dbReference type="EMBL" id="MBS7528546.1"/>
    </source>
</evidence>
<keyword evidence="6 9" id="KW-0067">ATP-binding</keyword>
<proteinExistence type="inferred from homology"/>
<dbReference type="PANTHER" id="PTHR43209">
    <property type="entry name" value="TRNA SULFURTRANSFERASE"/>
    <property type="match status" value="1"/>
</dbReference>
<accession>A0ABS5PVJ7</accession>
<evidence type="ECO:0000256" key="1">
    <source>
        <dbReference type="ARBA" id="ARBA00004496"/>
    </source>
</evidence>
<dbReference type="HAMAP" id="MF_00021">
    <property type="entry name" value="ThiI"/>
    <property type="match status" value="1"/>
</dbReference>
<dbReference type="InterPro" id="IPR049962">
    <property type="entry name" value="THUMP_ThiI"/>
</dbReference>
<feature type="binding site" evidence="9">
    <location>
        <position position="266"/>
    </location>
    <ligand>
        <name>ATP</name>
        <dbReference type="ChEBI" id="CHEBI:30616"/>
    </ligand>
</feature>
<dbReference type="Proteomes" id="UP000746471">
    <property type="component" value="Unassembled WGS sequence"/>
</dbReference>
<comment type="function">
    <text evidence="9">Catalyzes the ATP-dependent transfer of a sulfur to tRNA to produce 4-thiouridine in position 8 of tRNAs, which functions as a near-UV photosensor. Also catalyzes the transfer of sulfur to the sulfur carrier protein ThiS, forming ThiS-thiocarboxylate. This is a step in the synthesis of thiazole, in the thiamine biosynthesis pathway. The sulfur is donated as persulfide by IscS.</text>
</comment>
<keyword evidence="8 9" id="KW-0784">Thiamine biosynthesis</keyword>
<reference evidence="11 12" key="1">
    <citation type="submission" date="2021-05" db="EMBL/GenBank/DDBJ databases">
        <title>Fusibacter ferrireducens sp. nov., an anaerobic, sulfur- and Fe-reducing bacterium isolated from the mangrove sediment.</title>
        <authorList>
            <person name="Qiu D."/>
        </authorList>
    </citation>
    <scope>NUCLEOTIDE SEQUENCE [LARGE SCALE GENOMIC DNA]</scope>
    <source>
        <strain evidence="11 12">DSM 12116</strain>
    </source>
</reference>
<dbReference type="PROSITE" id="PS51165">
    <property type="entry name" value="THUMP"/>
    <property type="match status" value="1"/>
</dbReference>
<name>A0ABS5PVJ7_9FIRM</name>
<feature type="binding site" evidence="9">
    <location>
        <position position="297"/>
    </location>
    <ligand>
        <name>ATP</name>
        <dbReference type="ChEBI" id="CHEBI:30616"/>
    </ligand>
</feature>
<dbReference type="Gene3D" id="3.40.50.620">
    <property type="entry name" value="HUPs"/>
    <property type="match status" value="1"/>
</dbReference>
<evidence type="ECO:0000313" key="12">
    <source>
        <dbReference type="Proteomes" id="UP000746471"/>
    </source>
</evidence>
<dbReference type="EMBL" id="JAHBCL010000044">
    <property type="protein sequence ID" value="MBS7528546.1"/>
    <property type="molecule type" value="Genomic_DNA"/>
</dbReference>
<comment type="subcellular location">
    <subcellularLocation>
        <location evidence="1 9">Cytoplasm</location>
    </subcellularLocation>
</comment>
<feature type="binding site" evidence="9">
    <location>
        <begin position="209"/>
        <end position="210"/>
    </location>
    <ligand>
        <name>ATP</name>
        <dbReference type="ChEBI" id="CHEBI:30616"/>
    </ligand>
</feature>
<feature type="binding site" evidence="9">
    <location>
        <position position="288"/>
    </location>
    <ligand>
        <name>ATP</name>
        <dbReference type="ChEBI" id="CHEBI:30616"/>
    </ligand>
</feature>
<dbReference type="CDD" id="cd11716">
    <property type="entry name" value="THUMP_ThiI"/>
    <property type="match status" value="1"/>
</dbReference>
<comment type="catalytic activity">
    <reaction evidence="9">
        <text>[ThiS sulfur-carrier protein]-C-terminal Gly-Gly-AMP + S-sulfanyl-L-cysteinyl-[cysteine desulfurase] + AH2 = [ThiS sulfur-carrier protein]-C-terminal-Gly-aminoethanethioate + L-cysteinyl-[cysteine desulfurase] + A + AMP + 2 H(+)</text>
        <dbReference type="Rhea" id="RHEA:43340"/>
        <dbReference type="Rhea" id="RHEA-COMP:12157"/>
        <dbReference type="Rhea" id="RHEA-COMP:12158"/>
        <dbReference type="Rhea" id="RHEA-COMP:12910"/>
        <dbReference type="Rhea" id="RHEA-COMP:19908"/>
        <dbReference type="ChEBI" id="CHEBI:13193"/>
        <dbReference type="ChEBI" id="CHEBI:15378"/>
        <dbReference type="ChEBI" id="CHEBI:17499"/>
        <dbReference type="ChEBI" id="CHEBI:29950"/>
        <dbReference type="ChEBI" id="CHEBI:61963"/>
        <dbReference type="ChEBI" id="CHEBI:90618"/>
        <dbReference type="ChEBI" id="CHEBI:232372"/>
        <dbReference type="ChEBI" id="CHEBI:456215"/>
    </reaction>
</comment>
<evidence type="ECO:0000256" key="7">
    <source>
        <dbReference type="ARBA" id="ARBA00022884"/>
    </source>
</evidence>
<feature type="domain" description="THUMP" evidence="10">
    <location>
        <begin position="59"/>
        <end position="167"/>
    </location>
</feature>
<feature type="binding site" evidence="9">
    <location>
        <begin position="184"/>
        <end position="185"/>
    </location>
    <ligand>
        <name>ATP</name>
        <dbReference type="ChEBI" id="CHEBI:30616"/>
    </ligand>
</feature>
<dbReference type="InterPro" id="IPR049961">
    <property type="entry name" value="ThiI_N"/>
</dbReference>
<keyword evidence="2 9" id="KW-0963">Cytoplasm</keyword>
<evidence type="ECO:0000259" key="10">
    <source>
        <dbReference type="PROSITE" id="PS51165"/>
    </source>
</evidence>
<dbReference type="InterPro" id="IPR003720">
    <property type="entry name" value="tRNA_STrfase"/>
</dbReference>
<dbReference type="SUPFAM" id="SSF143437">
    <property type="entry name" value="THUMP domain-like"/>
    <property type="match status" value="1"/>
</dbReference>
<dbReference type="CDD" id="cd01712">
    <property type="entry name" value="PPase_ThiI"/>
    <property type="match status" value="1"/>
</dbReference>
<dbReference type="InterPro" id="IPR014729">
    <property type="entry name" value="Rossmann-like_a/b/a_fold"/>
</dbReference>
<dbReference type="SMART" id="SM00981">
    <property type="entry name" value="THUMP"/>
    <property type="match status" value="1"/>
</dbReference>
<dbReference type="EC" id="2.8.1.4" evidence="9"/>
<dbReference type="Pfam" id="PF02568">
    <property type="entry name" value="ThiI"/>
    <property type="match status" value="1"/>
</dbReference>
<keyword evidence="12" id="KW-1185">Reference proteome</keyword>
<organism evidence="11 12">
    <name type="scientific">Fusibacter paucivorans</name>
    <dbReference type="NCBI Taxonomy" id="76009"/>
    <lineage>
        <taxon>Bacteria</taxon>
        <taxon>Bacillati</taxon>
        <taxon>Bacillota</taxon>
        <taxon>Clostridia</taxon>
        <taxon>Eubacteriales</taxon>
        <taxon>Eubacteriales Family XII. Incertae Sedis</taxon>
        <taxon>Fusibacter</taxon>
    </lineage>
</organism>
<keyword evidence="7 9" id="KW-0694">RNA-binding</keyword>
<dbReference type="InterPro" id="IPR020536">
    <property type="entry name" value="ThiI_AANH"/>
</dbReference>
<dbReference type="SUPFAM" id="SSF52402">
    <property type="entry name" value="Adenine nucleotide alpha hydrolases-like"/>
    <property type="match status" value="1"/>
</dbReference>
<comment type="similarity">
    <text evidence="9">Belongs to the ThiI family.</text>
</comment>
<comment type="caution">
    <text evidence="11">The sequence shown here is derived from an EMBL/GenBank/DDBJ whole genome shotgun (WGS) entry which is preliminary data.</text>
</comment>
<dbReference type="InterPro" id="IPR054173">
    <property type="entry name" value="ThiI_fer"/>
</dbReference>
<protein>
    <recommendedName>
        <fullName evidence="9">Probable tRNA sulfurtransferase</fullName>
        <ecNumber evidence="9">2.8.1.4</ecNumber>
    </recommendedName>
    <alternativeName>
        <fullName evidence="9">Sulfur carrier protein ThiS sulfurtransferase</fullName>
    </alternativeName>
    <alternativeName>
        <fullName evidence="9">Thiamine biosynthesis protein ThiI</fullName>
    </alternativeName>
    <alternativeName>
        <fullName evidence="9">tRNA 4-thiouridine synthase</fullName>
    </alternativeName>
</protein>
<dbReference type="Pfam" id="PF02926">
    <property type="entry name" value="THUMP"/>
    <property type="match status" value="1"/>
</dbReference>
<evidence type="ECO:0000256" key="4">
    <source>
        <dbReference type="ARBA" id="ARBA00022679"/>
    </source>
</evidence>
<dbReference type="GO" id="GO:0140741">
    <property type="term" value="F:tRNA-uracil-4 sulfurtransferase activity"/>
    <property type="evidence" value="ECO:0007669"/>
    <property type="project" value="UniProtKB-EC"/>
</dbReference>
<dbReference type="NCBIfam" id="TIGR00342">
    <property type="entry name" value="tRNA uracil 4-sulfurtransferase ThiI"/>
    <property type="match status" value="1"/>
</dbReference>